<dbReference type="RefSeq" id="WP_015344899.1">
    <property type="nucleotide sequence ID" value="NZ_AP017318.1"/>
</dbReference>
<protein>
    <submittedName>
        <fullName evidence="1">Family K-like protein</fullName>
    </submittedName>
</protein>
<accession>A0AAP8JFL4</accession>
<reference evidence="1 2" key="1">
    <citation type="submission" date="2019-01" db="EMBL/GenBank/DDBJ databases">
        <authorList>
            <consortium name="Pathogen Informatics"/>
        </authorList>
    </citation>
    <scope>NUCLEOTIDE SEQUENCE [LARGE SCALE GENOMIC DNA]</scope>
    <source>
        <strain evidence="1 2">NCTC10119</strain>
    </source>
</reference>
<dbReference type="AlphaFoldDB" id="A0AAP8JFL4"/>
<name>A0AAP8JFL4_MYCPM</name>
<evidence type="ECO:0000313" key="1">
    <source>
        <dbReference type="EMBL" id="VEU57205.1"/>
    </source>
</evidence>
<evidence type="ECO:0000313" key="2">
    <source>
        <dbReference type="Proteomes" id="UP000289557"/>
    </source>
</evidence>
<sequence>MKKVKVLEKPSVERMIEVLSDSEILKFDFSCYYLPDGTNETLIRIFFQEKVSSSVVTKDKNSLRLDEYLKDFISFLKTQRKN</sequence>
<proteinExistence type="predicted"/>
<organism evidence="1 2">
    <name type="scientific">Mycoplasmoides pneumoniae</name>
    <name type="common">Mycoplasma pneumoniae</name>
    <dbReference type="NCBI Taxonomy" id="2104"/>
    <lineage>
        <taxon>Bacteria</taxon>
        <taxon>Bacillati</taxon>
        <taxon>Mycoplasmatota</taxon>
        <taxon>Mycoplasmoidales</taxon>
        <taxon>Mycoplasmoidaceae</taxon>
        <taxon>Mycoplasmoides</taxon>
    </lineage>
</organism>
<dbReference type="Proteomes" id="UP000289557">
    <property type="component" value="Chromosome"/>
</dbReference>
<dbReference type="GeneID" id="66609067"/>
<gene>
    <name evidence="1" type="ORF">NCTC10119_00478</name>
</gene>
<dbReference type="EMBL" id="LR214945">
    <property type="protein sequence ID" value="VEU57205.1"/>
    <property type="molecule type" value="Genomic_DNA"/>
</dbReference>